<feature type="compositionally biased region" description="Low complexity" evidence="1">
    <location>
        <begin position="1"/>
        <end position="20"/>
    </location>
</feature>
<evidence type="ECO:0000313" key="2">
    <source>
        <dbReference type="WBParaSite" id="MCU_012132-RA"/>
    </source>
</evidence>
<name>A0A5K3FVB0_MESCO</name>
<protein>
    <submittedName>
        <fullName evidence="2">Origin recognition complex subunit 1</fullName>
    </submittedName>
</protein>
<evidence type="ECO:0000256" key="1">
    <source>
        <dbReference type="SAM" id="MobiDB-lite"/>
    </source>
</evidence>
<feature type="compositionally biased region" description="Basic residues" evidence="1">
    <location>
        <begin position="74"/>
        <end position="90"/>
    </location>
</feature>
<dbReference type="AlphaFoldDB" id="A0A5K3FVB0"/>
<feature type="compositionally biased region" description="Polar residues" evidence="1">
    <location>
        <begin position="121"/>
        <end position="133"/>
    </location>
</feature>
<feature type="region of interest" description="Disordered" evidence="1">
    <location>
        <begin position="1"/>
        <end position="185"/>
    </location>
</feature>
<reference evidence="2" key="1">
    <citation type="submission" date="2019-11" db="UniProtKB">
        <authorList>
            <consortium name="WormBaseParasite"/>
        </authorList>
    </citation>
    <scope>IDENTIFICATION</scope>
</reference>
<feature type="compositionally biased region" description="Basic and acidic residues" evidence="1">
    <location>
        <begin position="38"/>
        <end position="56"/>
    </location>
</feature>
<feature type="compositionally biased region" description="Acidic residues" evidence="1">
    <location>
        <begin position="148"/>
        <end position="161"/>
    </location>
</feature>
<sequence>MRSAGSVKVASRSSRVASQKQKAHSPTPIRSLRKTPARRIDTRESAKPKSPADKHPTSTSRRQQKRTSVSSSASKKRPRPSRSARVRKKSKVADKDESQSESPKVLRSSTRSRSIRLPKEQATTPSESTTARRASTKRGKKASAGNTTDEDPYDLSTDENESPTSSSGARAVSPAAPSQATEPVSKMRKFFQTRGEGLAKRTALSAFDLLRRKLCGVGGKGQVAKVSLFGDFHPVHEQIPSSDCTQRRSLCLVS</sequence>
<dbReference type="WBParaSite" id="MCU_012132-RA">
    <property type="protein sequence ID" value="MCU_012132-RA"/>
    <property type="gene ID" value="MCU_012132"/>
</dbReference>
<proteinExistence type="predicted"/>
<organism evidence="2">
    <name type="scientific">Mesocestoides corti</name>
    <name type="common">Flatworm</name>
    <dbReference type="NCBI Taxonomy" id="53468"/>
    <lineage>
        <taxon>Eukaryota</taxon>
        <taxon>Metazoa</taxon>
        <taxon>Spiralia</taxon>
        <taxon>Lophotrochozoa</taxon>
        <taxon>Platyhelminthes</taxon>
        <taxon>Cestoda</taxon>
        <taxon>Eucestoda</taxon>
        <taxon>Cyclophyllidea</taxon>
        <taxon>Mesocestoididae</taxon>
        <taxon>Mesocestoides</taxon>
    </lineage>
</organism>
<accession>A0A5K3FVB0</accession>